<feature type="domain" description="Aminotransferase class V" evidence="9">
    <location>
        <begin position="43"/>
        <end position="366"/>
    </location>
</feature>
<dbReference type="GO" id="GO:0005777">
    <property type="term" value="C:peroxisome"/>
    <property type="evidence" value="ECO:0007669"/>
    <property type="project" value="TreeGrafter"/>
</dbReference>
<dbReference type="InterPro" id="IPR015424">
    <property type="entry name" value="PyrdxlP-dep_Trfase"/>
</dbReference>
<proteinExistence type="inferred from homology"/>
<dbReference type="InterPro" id="IPR000192">
    <property type="entry name" value="Aminotrans_V_dom"/>
</dbReference>
<organism evidence="10 11">
    <name type="scientific">Dictyostelium firmibasis</name>
    <dbReference type="NCBI Taxonomy" id="79012"/>
    <lineage>
        <taxon>Eukaryota</taxon>
        <taxon>Amoebozoa</taxon>
        <taxon>Evosea</taxon>
        <taxon>Eumycetozoa</taxon>
        <taxon>Dictyostelia</taxon>
        <taxon>Dictyosteliales</taxon>
        <taxon>Dictyosteliaceae</taxon>
        <taxon>Dictyostelium</taxon>
    </lineage>
</organism>
<dbReference type="Gene3D" id="3.40.640.10">
    <property type="entry name" value="Type I PLP-dependent aspartate aminotransferase-like (Major domain)"/>
    <property type="match status" value="1"/>
</dbReference>
<comment type="similarity">
    <text evidence="2">Belongs to the class-V pyridoxal-phosphate-dependent aminotransferase family.</text>
</comment>
<dbReference type="AlphaFoldDB" id="A0AAN7U1F3"/>
<dbReference type="Proteomes" id="UP001344447">
    <property type="component" value="Unassembled WGS sequence"/>
</dbReference>
<dbReference type="InterPro" id="IPR015421">
    <property type="entry name" value="PyrdxlP-dep_Trfase_major"/>
</dbReference>
<dbReference type="InterPro" id="IPR015422">
    <property type="entry name" value="PyrdxlP-dep_Trfase_small"/>
</dbReference>
<name>A0AAN7U1F3_9MYCE</name>
<evidence type="ECO:0000256" key="4">
    <source>
        <dbReference type="ARBA" id="ARBA00022576"/>
    </source>
</evidence>
<comment type="cofactor">
    <cofactor evidence="1 8">
        <name>pyridoxal 5'-phosphate</name>
        <dbReference type="ChEBI" id="CHEBI:597326"/>
    </cofactor>
</comment>
<evidence type="ECO:0000256" key="3">
    <source>
        <dbReference type="ARBA" id="ARBA00013049"/>
    </source>
</evidence>
<reference evidence="10 11" key="1">
    <citation type="submission" date="2023-11" db="EMBL/GenBank/DDBJ databases">
        <title>Dfirmibasis_genome.</title>
        <authorList>
            <person name="Edelbroek B."/>
            <person name="Kjellin J."/>
            <person name="Jerlstrom-Hultqvist J."/>
            <person name="Soderbom F."/>
        </authorList>
    </citation>
    <scope>NUCLEOTIDE SEQUENCE [LARGE SCALE GENOMIC DNA]</scope>
    <source>
        <strain evidence="10 11">TNS-C-14</strain>
    </source>
</reference>
<dbReference type="EMBL" id="JAVFKY010000003">
    <property type="protein sequence ID" value="KAK5579445.1"/>
    <property type="molecule type" value="Genomic_DNA"/>
</dbReference>
<accession>A0AAN7U1F3</accession>
<gene>
    <name evidence="10" type="ORF">RB653_009128</name>
</gene>
<evidence type="ECO:0000313" key="11">
    <source>
        <dbReference type="Proteomes" id="UP001344447"/>
    </source>
</evidence>
<dbReference type="PANTHER" id="PTHR21152:SF40">
    <property type="entry name" value="ALANINE--GLYOXYLATE AMINOTRANSFERASE"/>
    <property type="match status" value="1"/>
</dbReference>
<dbReference type="Pfam" id="PF00266">
    <property type="entry name" value="Aminotran_5"/>
    <property type="match status" value="1"/>
</dbReference>
<comment type="caution">
    <text evidence="10">The sequence shown here is derived from an EMBL/GenBank/DDBJ whole genome shotgun (WGS) entry which is preliminary data.</text>
</comment>
<evidence type="ECO:0000313" key="10">
    <source>
        <dbReference type="EMBL" id="KAK5579445.1"/>
    </source>
</evidence>
<keyword evidence="4" id="KW-0032">Aminotransferase</keyword>
<evidence type="ECO:0000256" key="2">
    <source>
        <dbReference type="ARBA" id="ARBA00009236"/>
    </source>
</evidence>
<dbReference type="FunFam" id="3.40.640.10:FF:000027">
    <property type="entry name" value="Serine--pyruvate aminotransferase, mitochondrial"/>
    <property type="match status" value="1"/>
</dbReference>
<evidence type="ECO:0000256" key="7">
    <source>
        <dbReference type="PIRSR" id="PIRSR000524-1"/>
    </source>
</evidence>
<feature type="binding site" evidence="7">
    <location>
        <position position="376"/>
    </location>
    <ligand>
        <name>substrate</name>
    </ligand>
</feature>
<protein>
    <recommendedName>
        <fullName evidence="3">alanine--glyoxylate transaminase</fullName>
        <ecNumber evidence="3">2.6.1.44</ecNumber>
    </recommendedName>
</protein>
<keyword evidence="6 8" id="KW-0663">Pyridoxal phosphate</keyword>
<evidence type="ECO:0000259" key="9">
    <source>
        <dbReference type="Pfam" id="PF00266"/>
    </source>
</evidence>
<dbReference type="PIRSF" id="PIRSF000524">
    <property type="entry name" value="SPT"/>
    <property type="match status" value="1"/>
</dbReference>
<sequence length="407" mass="44856">MGYSDKHKLKTTNLQLPIRLLLGPGPSNLHPRVNQQLISSMVGYTDASYYKVMDETMELMRYLFQTDNHFTIPISGAGTAAMETCVSNLVEPGDKVVCLVSGFFSDRIYQMAVRYGANILKVDKQWGQWFGLEEIESALVQHKPSLLTLVFGETSTGVKQQMEGVGELCKKYNCLLMVDCVAALGGVPVFVDDWKIDACYTGTQKCLSGPPGISPITFSNAACHKIATRKTPVANWYLDCNLLGGYWCPEFNLADGTISKEEKSSIPRRYHHTTPANLLYSLREALVLLVEEGLDNVWKRHQDAAILLYAGLESLGLKPFVPQLNEQSEKGGRLFSLTTVIIPEGVDGKMVMKYLLDNFNIEIAGGIGAFAGKVWRIGLMGQNANPSNIKLLISSLSDALKVNGFNN</sequence>
<feature type="modified residue" description="N6-(pyridoxal phosphate)lysine" evidence="8">
    <location>
        <position position="205"/>
    </location>
</feature>
<dbReference type="PANTHER" id="PTHR21152">
    <property type="entry name" value="AMINOTRANSFERASE CLASS V"/>
    <property type="match status" value="1"/>
</dbReference>
<dbReference type="GO" id="GO:0019265">
    <property type="term" value="P:glycine biosynthetic process, by transamination of glyoxylate"/>
    <property type="evidence" value="ECO:0007669"/>
    <property type="project" value="TreeGrafter"/>
</dbReference>
<dbReference type="InterPro" id="IPR024169">
    <property type="entry name" value="SP_NH2Trfase/AEP_transaminase"/>
</dbReference>
<dbReference type="EC" id="2.6.1.44" evidence="3"/>
<evidence type="ECO:0000256" key="6">
    <source>
        <dbReference type="ARBA" id="ARBA00022898"/>
    </source>
</evidence>
<dbReference type="GO" id="GO:0008453">
    <property type="term" value="F:alanine-glyoxylate transaminase activity"/>
    <property type="evidence" value="ECO:0007669"/>
    <property type="project" value="UniProtKB-EC"/>
</dbReference>
<evidence type="ECO:0000256" key="1">
    <source>
        <dbReference type="ARBA" id="ARBA00001933"/>
    </source>
</evidence>
<dbReference type="GO" id="GO:0004760">
    <property type="term" value="F:L-serine-pyruvate transaminase activity"/>
    <property type="evidence" value="ECO:0007669"/>
    <property type="project" value="TreeGrafter"/>
</dbReference>
<dbReference type="Gene3D" id="3.90.1150.10">
    <property type="entry name" value="Aspartate Aminotransferase, domain 1"/>
    <property type="match status" value="1"/>
</dbReference>
<evidence type="ECO:0000256" key="5">
    <source>
        <dbReference type="ARBA" id="ARBA00022679"/>
    </source>
</evidence>
<dbReference type="CDD" id="cd06451">
    <property type="entry name" value="AGAT_like"/>
    <property type="match status" value="1"/>
</dbReference>
<dbReference type="SUPFAM" id="SSF53383">
    <property type="entry name" value="PLP-dependent transferases"/>
    <property type="match status" value="1"/>
</dbReference>
<keyword evidence="5" id="KW-0808">Transferase</keyword>
<evidence type="ECO:0000256" key="8">
    <source>
        <dbReference type="PIRSR" id="PIRSR000524-50"/>
    </source>
</evidence>
<keyword evidence="11" id="KW-1185">Reference proteome</keyword>